<reference evidence="2 3" key="1">
    <citation type="submission" date="2020-05" db="EMBL/GenBank/DDBJ databases">
        <title>WGS assembly of Panicum virgatum.</title>
        <authorList>
            <person name="Lovell J.T."/>
            <person name="Jenkins J."/>
            <person name="Shu S."/>
            <person name="Juenger T.E."/>
            <person name="Schmutz J."/>
        </authorList>
    </citation>
    <scope>NUCLEOTIDE SEQUENCE [LARGE SCALE GENOMIC DNA]</scope>
    <source>
        <strain evidence="3">cv. AP13</strain>
    </source>
</reference>
<evidence type="ECO:0000256" key="1">
    <source>
        <dbReference type="SAM" id="MobiDB-lite"/>
    </source>
</evidence>
<comment type="caution">
    <text evidence="2">The sequence shown here is derived from an EMBL/GenBank/DDBJ whole genome shotgun (WGS) entry which is preliminary data.</text>
</comment>
<name>A0A8T0S7U8_PANVG</name>
<dbReference type="EMBL" id="CM029045">
    <property type="protein sequence ID" value="KAG2595182.1"/>
    <property type="molecule type" value="Genomic_DNA"/>
</dbReference>
<evidence type="ECO:0000313" key="2">
    <source>
        <dbReference type="EMBL" id="KAG2595182.1"/>
    </source>
</evidence>
<accession>A0A8T0S7U8</accession>
<keyword evidence="3" id="KW-1185">Reference proteome</keyword>
<gene>
    <name evidence="2" type="ORF">PVAP13_5KG057674</name>
</gene>
<dbReference type="AlphaFoldDB" id="A0A8T0S7U8"/>
<protein>
    <submittedName>
        <fullName evidence="2">Uncharacterized protein</fullName>
    </submittedName>
</protein>
<feature type="region of interest" description="Disordered" evidence="1">
    <location>
        <begin position="63"/>
        <end position="83"/>
    </location>
</feature>
<sequence>MPPRPADLGATARDNIPRLLPRETRSACPLCARWLRLTRSQGCYLLGSCGWTRATGRLIDRSTGAAATPASDPSKARGSLSERTRKRWVSSGWRIGTRARARVPTPTPWRWQCQRRSIRIEQRNTRRRRTWCSSVAATSHYRIDRIQRPRGAEPAAGSIVCQ</sequence>
<proteinExistence type="predicted"/>
<dbReference type="Proteomes" id="UP000823388">
    <property type="component" value="Chromosome 5K"/>
</dbReference>
<evidence type="ECO:0000313" key="3">
    <source>
        <dbReference type="Proteomes" id="UP000823388"/>
    </source>
</evidence>
<organism evidence="2 3">
    <name type="scientific">Panicum virgatum</name>
    <name type="common">Blackwell switchgrass</name>
    <dbReference type="NCBI Taxonomy" id="38727"/>
    <lineage>
        <taxon>Eukaryota</taxon>
        <taxon>Viridiplantae</taxon>
        <taxon>Streptophyta</taxon>
        <taxon>Embryophyta</taxon>
        <taxon>Tracheophyta</taxon>
        <taxon>Spermatophyta</taxon>
        <taxon>Magnoliopsida</taxon>
        <taxon>Liliopsida</taxon>
        <taxon>Poales</taxon>
        <taxon>Poaceae</taxon>
        <taxon>PACMAD clade</taxon>
        <taxon>Panicoideae</taxon>
        <taxon>Panicodae</taxon>
        <taxon>Paniceae</taxon>
        <taxon>Panicinae</taxon>
        <taxon>Panicum</taxon>
        <taxon>Panicum sect. Hiantes</taxon>
    </lineage>
</organism>